<name>A0A4U8T6Y5_9HELI</name>
<dbReference type="OrthoDB" id="5327305at2"/>
<dbReference type="STRING" id="1677920.LS71_04185"/>
<gene>
    <name evidence="1" type="ORF">LS71_008260</name>
</gene>
<protein>
    <submittedName>
        <fullName evidence="1">Uncharacterized protein</fullName>
    </submittedName>
</protein>
<evidence type="ECO:0000313" key="1">
    <source>
        <dbReference type="EMBL" id="TLD95390.1"/>
    </source>
</evidence>
<dbReference type="EMBL" id="JRPR02000009">
    <property type="protein sequence ID" value="TLD95390.1"/>
    <property type="molecule type" value="Genomic_DNA"/>
</dbReference>
<reference evidence="1 2" key="1">
    <citation type="journal article" date="2014" name="Genome Announc.">
        <title>Draft genome sequences of eight enterohepatic helicobacter species isolated from both laboratory and wild rodents.</title>
        <authorList>
            <person name="Sheh A."/>
            <person name="Shen Z."/>
            <person name="Fox J.G."/>
        </authorList>
    </citation>
    <scope>NUCLEOTIDE SEQUENCE [LARGE SCALE GENOMIC DNA]</scope>
    <source>
        <strain evidence="1 2">MIT 09-6949</strain>
    </source>
</reference>
<proteinExistence type="predicted"/>
<sequence length="288" mass="33100">MEVIRIQENIYEKTIPLGKIDYQNTGRKNNAAELHIELRRYSNGDIGLSFSGNVWNHIQSDIVAGGQCQDTLKAYGLIDDKLYQTWEKYHLNTMHAGSPKQETFLKQNGIKDFKEACEALKKANLYEDNGYRYGSGWLTEKLPKEVLDYVQSIKCAWDIKPLSNNNTPLIDKQAEIREYVCKEILNNAHLPIENFKAYDRDSMIISGIQSKDNAEKICDTLKQGEYKTTLVDVGETKNQYKIIIAENAKALNKALDYYKLHYAQSKVVEHNSNINKPQAQEKTSRLKR</sequence>
<dbReference type="Proteomes" id="UP000029733">
    <property type="component" value="Unassembled WGS sequence"/>
</dbReference>
<evidence type="ECO:0000313" key="2">
    <source>
        <dbReference type="Proteomes" id="UP000029733"/>
    </source>
</evidence>
<accession>A0A4U8T6Y5</accession>
<organism evidence="1 2">
    <name type="scientific">Helicobacter jaachi</name>
    <dbReference type="NCBI Taxonomy" id="1677920"/>
    <lineage>
        <taxon>Bacteria</taxon>
        <taxon>Pseudomonadati</taxon>
        <taxon>Campylobacterota</taxon>
        <taxon>Epsilonproteobacteria</taxon>
        <taxon>Campylobacterales</taxon>
        <taxon>Helicobacteraceae</taxon>
        <taxon>Helicobacter</taxon>
    </lineage>
</organism>
<keyword evidence="2" id="KW-1185">Reference proteome</keyword>
<comment type="caution">
    <text evidence="1">The sequence shown here is derived from an EMBL/GenBank/DDBJ whole genome shotgun (WGS) entry which is preliminary data.</text>
</comment>
<dbReference type="AlphaFoldDB" id="A0A4U8T6Y5"/>
<dbReference type="RefSeq" id="WP_034354062.1">
    <property type="nucleotide sequence ID" value="NZ_JRPR02000009.1"/>
</dbReference>